<protein>
    <submittedName>
        <fullName evidence="1">Uncharacterized protein</fullName>
    </submittedName>
</protein>
<dbReference type="AlphaFoldDB" id="G7H012"/>
<reference evidence="1 2" key="1">
    <citation type="submission" date="2011-11" db="EMBL/GenBank/DDBJ databases">
        <title>Whole genome shotgun sequence of Gordonia araii NBRC 100433.</title>
        <authorList>
            <person name="Yoshida Y."/>
            <person name="Hosoyama A."/>
            <person name="Tsuchikane K."/>
            <person name="Katsumata H."/>
            <person name="Yamazaki S."/>
            <person name="Fujita N."/>
        </authorList>
    </citation>
    <scope>NUCLEOTIDE SEQUENCE [LARGE SCALE GENOMIC DNA]</scope>
    <source>
        <strain evidence="1 2">NBRC 100433</strain>
    </source>
</reference>
<accession>G7H012</accession>
<sequence length="90" mass="10093">MRNDELLAVGSDSAAVLDLFHRRLQMFLGHIRSGFLKRDLRKAGIRKFEAIEVVVQSAAEADPGMLAAIDRANEALEHEGIMVSYQQLQR</sequence>
<name>G7H012_9ACTN</name>
<dbReference type="OrthoDB" id="5191452at2"/>
<evidence type="ECO:0000313" key="2">
    <source>
        <dbReference type="Proteomes" id="UP000035088"/>
    </source>
</evidence>
<evidence type="ECO:0000313" key="1">
    <source>
        <dbReference type="EMBL" id="GAB09187.1"/>
    </source>
</evidence>
<dbReference type="EMBL" id="BAEE01000031">
    <property type="protein sequence ID" value="GAB09187.1"/>
    <property type="molecule type" value="Genomic_DNA"/>
</dbReference>
<dbReference type="Proteomes" id="UP000035088">
    <property type="component" value="Unassembled WGS sequence"/>
</dbReference>
<gene>
    <name evidence="1" type="ORF">GOARA_031_00120</name>
</gene>
<comment type="caution">
    <text evidence="1">The sequence shown here is derived from an EMBL/GenBank/DDBJ whole genome shotgun (WGS) entry which is preliminary data.</text>
</comment>
<organism evidence="1 2">
    <name type="scientific">Gordonia araii NBRC 100433</name>
    <dbReference type="NCBI Taxonomy" id="1073574"/>
    <lineage>
        <taxon>Bacteria</taxon>
        <taxon>Bacillati</taxon>
        <taxon>Actinomycetota</taxon>
        <taxon>Actinomycetes</taxon>
        <taxon>Mycobacteriales</taxon>
        <taxon>Gordoniaceae</taxon>
        <taxon>Gordonia</taxon>
    </lineage>
</organism>
<proteinExistence type="predicted"/>
<keyword evidence="2" id="KW-1185">Reference proteome</keyword>
<dbReference type="RefSeq" id="WP_007321264.1">
    <property type="nucleotide sequence ID" value="NZ_BAEE01000031.1"/>
</dbReference>